<dbReference type="Pfam" id="PF22521">
    <property type="entry name" value="HypF_C_2"/>
    <property type="match status" value="1"/>
</dbReference>
<feature type="non-terminal residue" evidence="2">
    <location>
        <position position="54"/>
    </location>
</feature>
<name>X1KL72_9ZZZZ</name>
<gene>
    <name evidence="2" type="ORF">S03H2_59511</name>
</gene>
<feature type="domain" description="Carbamoyltransferase Kae1-like" evidence="1">
    <location>
        <begin position="1"/>
        <end position="53"/>
    </location>
</feature>
<comment type="caution">
    <text evidence="2">The sequence shown here is derived from an EMBL/GenBank/DDBJ whole genome shotgun (WGS) entry which is preliminary data.</text>
</comment>
<evidence type="ECO:0000259" key="1">
    <source>
        <dbReference type="Pfam" id="PF22521"/>
    </source>
</evidence>
<proteinExistence type="predicted"/>
<organism evidence="2">
    <name type="scientific">marine sediment metagenome</name>
    <dbReference type="NCBI Taxonomy" id="412755"/>
    <lineage>
        <taxon>unclassified sequences</taxon>
        <taxon>metagenomes</taxon>
        <taxon>ecological metagenomes</taxon>
    </lineage>
</organism>
<dbReference type="EMBL" id="BARU01038271">
    <property type="protein sequence ID" value="GAH82823.1"/>
    <property type="molecule type" value="Genomic_DNA"/>
</dbReference>
<evidence type="ECO:0000313" key="2">
    <source>
        <dbReference type="EMBL" id="GAH82823.1"/>
    </source>
</evidence>
<protein>
    <recommendedName>
        <fullName evidence="1">Carbamoyltransferase Kae1-like domain-containing protein</fullName>
    </recommendedName>
</protein>
<dbReference type="Gene3D" id="3.30.420.40">
    <property type="match status" value="1"/>
</dbReference>
<dbReference type="InterPro" id="IPR055128">
    <property type="entry name" value="HypF_C_2"/>
</dbReference>
<dbReference type="AlphaFoldDB" id="X1KL72"/>
<accession>X1KL72</accession>
<reference evidence="2" key="1">
    <citation type="journal article" date="2014" name="Front. Microbiol.">
        <title>High frequency of phylogenetically diverse reductive dehalogenase-homologous genes in deep subseafloor sedimentary metagenomes.</title>
        <authorList>
            <person name="Kawai M."/>
            <person name="Futagami T."/>
            <person name="Toyoda A."/>
            <person name="Takaki Y."/>
            <person name="Nishi S."/>
            <person name="Hori S."/>
            <person name="Arai W."/>
            <person name="Tsubouchi T."/>
            <person name="Morono Y."/>
            <person name="Uchiyama I."/>
            <person name="Ito T."/>
            <person name="Fujiyama A."/>
            <person name="Inagaki F."/>
            <person name="Takami H."/>
        </authorList>
    </citation>
    <scope>NUCLEOTIDE SEQUENCE</scope>
    <source>
        <strain evidence="2">Expedition CK06-06</strain>
    </source>
</reference>
<sequence>MVKQLIADIREEKIVGIISAKFHNTLSIALLAMAKQARESTKLNTVALSGGVFC</sequence>